<protein>
    <submittedName>
        <fullName evidence="1">Head-to-tail connector protein</fullName>
    </submittedName>
</protein>
<gene>
    <name evidence="1" type="ORF">SEA_REM711_14</name>
</gene>
<proteinExistence type="predicted"/>
<dbReference type="Proteomes" id="UP000241185">
    <property type="component" value="Segment"/>
</dbReference>
<dbReference type="EMBL" id="MG770216">
    <property type="protein sequence ID" value="AUV60792.1"/>
    <property type="molecule type" value="Genomic_DNA"/>
</dbReference>
<keyword evidence="2" id="KW-1185">Reference proteome</keyword>
<evidence type="ECO:0000313" key="1">
    <source>
        <dbReference type="EMBL" id="AUV60792.1"/>
    </source>
</evidence>
<reference evidence="2" key="1">
    <citation type="submission" date="2018-01" db="EMBL/GenBank/DDBJ databases">
        <authorList>
            <person name="Gatt S.M."/>
            <person name="Isern S."/>
            <person name="Jenkins M."/>
            <person name="Tan A.L."/>
            <person name="Michael S.F."/>
            <person name="Moore R.E."/>
            <person name="Ware V.C."/>
            <person name="Garlena R.A."/>
            <person name="Russell D.A."/>
            <person name="Pope W.H."/>
            <person name="Jacobs-Sera D."/>
            <person name="Hendrix R.W."/>
            <person name="Hatfull G.F."/>
        </authorList>
    </citation>
    <scope>NUCLEOTIDE SEQUENCE [LARGE SCALE GENOMIC DNA]</scope>
</reference>
<organism evidence="1 2">
    <name type="scientific">Mycobacterium phage Rem711</name>
    <dbReference type="NCBI Taxonomy" id="2079285"/>
    <lineage>
        <taxon>Viruses</taxon>
        <taxon>Duplodnaviria</taxon>
        <taxon>Heunggongvirae</taxon>
        <taxon>Uroviricota</taxon>
        <taxon>Caudoviricetes</taxon>
        <taxon>Trigintaduovirus</taxon>
        <taxon>Trigintaduovirus rem711</taxon>
    </lineage>
</organism>
<name>A0A2K9VEU2_9CAUD</name>
<sequence>MGGVVSPILSKADFVKMFRPLVGAEDELADLLLMSASNQIRRRFYRAGADLDESDPDVRLVIFEAVAAVLRPGTYAGYASITITTDDATESRVFANPSALLDISDAQWRRLGIEEDSVAPRGCFPVGDY</sequence>
<accession>A0A2K9VEU2</accession>
<evidence type="ECO:0000313" key="2">
    <source>
        <dbReference type="Proteomes" id="UP000241185"/>
    </source>
</evidence>